<accession>A0ABY9JGF4</accession>
<feature type="compositionally biased region" description="Pro residues" evidence="1">
    <location>
        <begin position="33"/>
        <end position="43"/>
    </location>
</feature>
<dbReference type="RefSeq" id="WP_147958407.1">
    <property type="nucleotide sequence ID" value="NZ_CP120983.1"/>
</dbReference>
<gene>
    <name evidence="2" type="ORF">P8A20_16415</name>
</gene>
<feature type="compositionally biased region" description="Low complexity" evidence="1">
    <location>
        <begin position="18"/>
        <end position="32"/>
    </location>
</feature>
<name>A0ABY9JGF4_9ACTN</name>
<proteinExistence type="predicted"/>
<evidence type="ECO:0000256" key="1">
    <source>
        <dbReference type="SAM" id="MobiDB-lite"/>
    </source>
</evidence>
<dbReference type="EMBL" id="CP120983">
    <property type="protein sequence ID" value="WLQ65086.1"/>
    <property type="molecule type" value="Genomic_DNA"/>
</dbReference>
<evidence type="ECO:0000313" key="2">
    <source>
        <dbReference type="EMBL" id="WLQ65086.1"/>
    </source>
</evidence>
<feature type="region of interest" description="Disordered" evidence="1">
    <location>
        <begin position="1"/>
        <end position="61"/>
    </location>
</feature>
<dbReference type="Proteomes" id="UP001224433">
    <property type="component" value="Chromosome"/>
</dbReference>
<sequence length="312" mass="33186">MTEQTVTPAEPERTAVLPEPTEAPASPGAAAPVLPPAAPPMPQQPAGAGPGSPGGTEPVRPPRRVLRAVARWTAAVLVLGSLGTGTAFGIASMERTDVPGLATEYDGRWEYPALTLPALPSGSPRPFSPGNTAQIHHADLRELLIPAPAGATVDSRIEGGWTTPEQFASEYRKDGRERIGGLLADSALRHIAARGWSMPDGTTSRVYLLRFNSTAYAEGFRDDMYIGGGPGQALDWKEDLVFDEGWEGSDKDPDTATFVFTDAQPDGKERIRAAYVQAGDTVALIVHKQKGSKPVPEVPFHQTLILQNQLLG</sequence>
<reference evidence="2 3" key="1">
    <citation type="submission" date="2023-03" db="EMBL/GenBank/DDBJ databases">
        <title>Isolation and description of six Streptomyces strains from soil environments, able to metabolize different microbial glucans.</title>
        <authorList>
            <person name="Widen T."/>
            <person name="Larsbrink J."/>
        </authorList>
    </citation>
    <scope>NUCLEOTIDE SEQUENCE [LARGE SCALE GENOMIC DNA]</scope>
    <source>
        <strain evidence="2 3">Alt3</strain>
    </source>
</reference>
<protein>
    <submittedName>
        <fullName evidence="2">Uncharacterized protein</fullName>
    </submittedName>
</protein>
<evidence type="ECO:0000313" key="3">
    <source>
        <dbReference type="Proteomes" id="UP001224433"/>
    </source>
</evidence>
<organism evidence="2 3">
    <name type="scientific">Streptomyces glycanivorans</name>
    <dbReference type="NCBI Taxonomy" id="3033808"/>
    <lineage>
        <taxon>Bacteria</taxon>
        <taxon>Bacillati</taxon>
        <taxon>Actinomycetota</taxon>
        <taxon>Actinomycetes</taxon>
        <taxon>Kitasatosporales</taxon>
        <taxon>Streptomycetaceae</taxon>
        <taxon>Streptomyces</taxon>
    </lineage>
</organism>
<keyword evidence="3" id="KW-1185">Reference proteome</keyword>